<evidence type="ECO:0000313" key="2">
    <source>
        <dbReference type="EMBL" id="OGZ20037.1"/>
    </source>
</evidence>
<comment type="caution">
    <text evidence="2">The sequence shown here is derived from an EMBL/GenBank/DDBJ whole genome shotgun (WGS) entry which is preliminary data.</text>
</comment>
<proteinExistence type="predicted"/>
<dbReference type="Proteomes" id="UP000178721">
    <property type="component" value="Unassembled WGS sequence"/>
</dbReference>
<name>A0A1G2E2I6_9BACT</name>
<dbReference type="EMBL" id="MHMA01000029">
    <property type="protein sequence ID" value="OGZ20037.1"/>
    <property type="molecule type" value="Genomic_DNA"/>
</dbReference>
<gene>
    <name evidence="2" type="ORF">A2654_02370</name>
</gene>
<accession>A0A1G2E2I6</accession>
<reference evidence="2 3" key="1">
    <citation type="journal article" date="2016" name="Nat. Commun.">
        <title>Thousands of microbial genomes shed light on interconnected biogeochemical processes in an aquifer system.</title>
        <authorList>
            <person name="Anantharaman K."/>
            <person name="Brown C.T."/>
            <person name="Hug L.A."/>
            <person name="Sharon I."/>
            <person name="Castelle C.J."/>
            <person name="Probst A.J."/>
            <person name="Thomas B.C."/>
            <person name="Singh A."/>
            <person name="Wilkins M.J."/>
            <person name="Karaoz U."/>
            <person name="Brodie E.L."/>
            <person name="Williams K.H."/>
            <person name="Hubbard S.S."/>
            <person name="Banfield J.F."/>
        </authorList>
    </citation>
    <scope>NUCLEOTIDE SEQUENCE [LARGE SCALE GENOMIC DNA]</scope>
</reference>
<feature type="domain" description="Peptidoglycan binding-like" evidence="1">
    <location>
        <begin position="507"/>
        <end position="562"/>
    </location>
</feature>
<dbReference type="SUPFAM" id="SSF47090">
    <property type="entry name" value="PGBD-like"/>
    <property type="match status" value="1"/>
</dbReference>
<dbReference type="InterPro" id="IPR036365">
    <property type="entry name" value="PGBD-like_sf"/>
</dbReference>
<dbReference type="InterPro" id="IPR036366">
    <property type="entry name" value="PGBDSf"/>
</dbReference>
<sequence>MIKALKLSIIFITLFFFILPLFAEAQEILGQQAVFNIEASYDLFQRSTLSATLLRISPTAYWYVDTKFWEGLTPEQQIEINQSLSLLAEEFETNIYSKLTRTFGSEWSPGIDKDTRITILMHQMQKTTGGYGDTADEYPKVQIPESNEREMIYLNTQHINTPYIKSFLAHEFIHLITFNQKNKKYGVSEDIWLNEARAEYAPTFLGYDDNYEGSNLQRRVRDFLDKPSDSLTEWRETSADYGVANLFIQYLVDHYGLQVLSDSLGKKETGIKSINLVLSQRGFQENFADIFTNWSIAVLINNCQISEKYCYYNKNLKDFRITPLINYLPFVGESTLSVTNTTKDWSGNWHKFIGGKGALTLDFTGPQGVIFSIPYLINRSNGEIIIDNLSLNALRGGKIFVPDFGSESVALTIIPITETKIAEFLNIEPSRTFSWTASTKAEMQIIVPSLSTLKKPITEMTRAEILARIAEIQQIIVQLQALLLQLGGATSCQSINQDLSFGMKGNPQVLCLQEFLKNQGTAIYPEGIINGNFFNATLQAVIRFQQKYSIQGTGYVGPVTRVKINQLLTK</sequence>
<evidence type="ECO:0000313" key="3">
    <source>
        <dbReference type="Proteomes" id="UP000178721"/>
    </source>
</evidence>
<dbReference type="Gene3D" id="1.10.101.10">
    <property type="entry name" value="PGBD-like superfamily/PGBD"/>
    <property type="match status" value="1"/>
</dbReference>
<organism evidence="2 3">
    <name type="scientific">Candidatus Nealsonbacteria bacterium RIFCSPHIGHO2_01_FULL_43_31</name>
    <dbReference type="NCBI Taxonomy" id="1801665"/>
    <lineage>
        <taxon>Bacteria</taxon>
        <taxon>Candidatus Nealsoniibacteriota</taxon>
    </lineage>
</organism>
<dbReference type="InterPro" id="IPR002477">
    <property type="entry name" value="Peptidoglycan-bd-like"/>
</dbReference>
<evidence type="ECO:0000259" key="1">
    <source>
        <dbReference type="Pfam" id="PF01471"/>
    </source>
</evidence>
<dbReference type="Pfam" id="PF01471">
    <property type="entry name" value="PG_binding_1"/>
    <property type="match status" value="1"/>
</dbReference>
<dbReference type="AlphaFoldDB" id="A0A1G2E2I6"/>
<protein>
    <recommendedName>
        <fullName evidence="1">Peptidoglycan binding-like domain-containing protein</fullName>
    </recommendedName>
</protein>